<name>A0A2W4YMA6_9CYAN</name>
<proteinExistence type="predicted"/>
<dbReference type="GO" id="GO:0005886">
    <property type="term" value="C:plasma membrane"/>
    <property type="evidence" value="ECO:0007669"/>
    <property type="project" value="TreeGrafter"/>
</dbReference>
<reference evidence="5 6" key="1">
    <citation type="submission" date="2018-04" db="EMBL/GenBank/DDBJ databases">
        <authorList>
            <person name="Go L.Y."/>
            <person name="Mitchell J.A."/>
        </authorList>
    </citation>
    <scope>NUCLEOTIDE SEQUENCE [LARGE SCALE GENOMIC DNA]</scope>
    <source>
        <strain evidence="5">ULC066bin1</strain>
    </source>
</reference>
<dbReference type="SMART" id="SM00448">
    <property type="entry name" value="REC"/>
    <property type="match status" value="1"/>
</dbReference>
<sequence length="373" mass="42324">MIAMVDDMMKFATEDEIDEVSPQNLESWKILIVDDEVEIHNITRLALGDFIFDNKKLQFLSAYSGVDARQIMTDHPDVAVTLLDVIMESDDAGLITAKYIRERLQNRAIRIILRTGQPGQVPERQAIIDYDIDDYKTKTEFTSQKLFTTIITALRSYKAYSELASINKELEKRVEERTIKLQEEIEKRKEANRKLEALVNLDGLTQVANRRCFDAKLKEEWNRLAREQRSLALILFDLDSFKNYNDCYGHLAGDDCLIKVAQAVQKTVDRAGDLVARYGGEEFVILLPNTNSEGAILVAVRVQSAIAVLRIPHEQSGGKPIVTISIGITALVPTMEVQPETLVAQADQALYKAKQQGRDRYFTYSTLYSNLNQ</sequence>
<feature type="domain" description="Response regulatory" evidence="3">
    <location>
        <begin position="29"/>
        <end position="153"/>
    </location>
</feature>
<organism evidence="5 6">
    <name type="scientific">Pseudanabaena frigida</name>
    <dbReference type="NCBI Taxonomy" id="945775"/>
    <lineage>
        <taxon>Bacteria</taxon>
        <taxon>Bacillati</taxon>
        <taxon>Cyanobacteriota</taxon>
        <taxon>Cyanophyceae</taxon>
        <taxon>Pseudanabaenales</taxon>
        <taxon>Pseudanabaenaceae</taxon>
        <taxon>Pseudanabaena</taxon>
    </lineage>
</organism>
<evidence type="ECO:0000256" key="2">
    <source>
        <dbReference type="SAM" id="Coils"/>
    </source>
</evidence>
<dbReference type="CDD" id="cd01949">
    <property type="entry name" value="GGDEF"/>
    <property type="match status" value="1"/>
</dbReference>
<dbReference type="InterPro" id="IPR043128">
    <property type="entry name" value="Rev_trsase/Diguanyl_cyclase"/>
</dbReference>
<dbReference type="Pfam" id="PF00990">
    <property type="entry name" value="GGDEF"/>
    <property type="match status" value="1"/>
</dbReference>
<feature type="modified residue" description="4-aspartylphosphate" evidence="1">
    <location>
        <position position="84"/>
    </location>
</feature>
<protein>
    <recommendedName>
        <fullName evidence="7">Diguanylate cyclase response regulator</fullName>
    </recommendedName>
</protein>
<evidence type="ECO:0000256" key="1">
    <source>
        <dbReference type="PROSITE-ProRule" id="PRU00169"/>
    </source>
</evidence>
<keyword evidence="2" id="KW-0175">Coiled coil</keyword>
<dbReference type="SMART" id="SM00267">
    <property type="entry name" value="GGDEF"/>
    <property type="match status" value="1"/>
</dbReference>
<dbReference type="SUPFAM" id="SSF55073">
    <property type="entry name" value="Nucleotide cyclase"/>
    <property type="match status" value="1"/>
</dbReference>
<dbReference type="GO" id="GO:0000160">
    <property type="term" value="P:phosphorelay signal transduction system"/>
    <property type="evidence" value="ECO:0007669"/>
    <property type="project" value="InterPro"/>
</dbReference>
<dbReference type="InterPro" id="IPR011006">
    <property type="entry name" value="CheY-like_superfamily"/>
</dbReference>
<evidence type="ECO:0000313" key="6">
    <source>
        <dbReference type="Proteomes" id="UP000249467"/>
    </source>
</evidence>
<dbReference type="InterPro" id="IPR001789">
    <property type="entry name" value="Sig_transdc_resp-reg_receiver"/>
</dbReference>
<dbReference type="NCBIfam" id="TIGR00254">
    <property type="entry name" value="GGDEF"/>
    <property type="match status" value="1"/>
</dbReference>
<dbReference type="InterPro" id="IPR000160">
    <property type="entry name" value="GGDEF_dom"/>
</dbReference>
<dbReference type="SUPFAM" id="SSF52172">
    <property type="entry name" value="CheY-like"/>
    <property type="match status" value="1"/>
</dbReference>
<dbReference type="PROSITE" id="PS50887">
    <property type="entry name" value="GGDEF"/>
    <property type="match status" value="1"/>
</dbReference>
<dbReference type="PANTHER" id="PTHR45138:SF9">
    <property type="entry name" value="DIGUANYLATE CYCLASE DGCM-RELATED"/>
    <property type="match status" value="1"/>
</dbReference>
<dbReference type="AlphaFoldDB" id="A0A2W4YMA6"/>
<accession>A0A2W4YMA6</accession>
<dbReference type="Proteomes" id="UP000249467">
    <property type="component" value="Unassembled WGS sequence"/>
</dbReference>
<comment type="caution">
    <text evidence="5">The sequence shown here is derived from an EMBL/GenBank/DDBJ whole genome shotgun (WGS) entry which is preliminary data.</text>
</comment>
<dbReference type="Gene3D" id="3.40.50.2300">
    <property type="match status" value="1"/>
</dbReference>
<evidence type="ECO:0000259" key="3">
    <source>
        <dbReference type="PROSITE" id="PS50110"/>
    </source>
</evidence>
<dbReference type="InterPro" id="IPR029787">
    <property type="entry name" value="Nucleotide_cyclase"/>
</dbReference>
<dbReference type="GO" id="GO:0052621">
    <property type="term" value="F:diguanylate cyclase activity"/>
    <property type="evidence" value="ECO:0007669"/>
    <property type="project" value="TreeGrafter"/>
</dbReference>
<dbReference type="InterPro" id="IPR050469">
    <property type="entry name" value="Diguanylate_Cyclase"/>
</dbReference>
<reference evidence="5 6" key="2">
    <citation type="submission" date="2018-06" db="EMBL/GenBank/DDBJ databases">
        <title>Metagenomic assembly of (sub)arctic Cyanobacteria and their associated microbiome from non-axenic cultures.</title>
        <authorList>
            <person name="Baurain D."/>
        </authorList>
    </citation>
    <scope>NUCLEOTIDE SEQUENCE [LARGE SCALE GENOMIC DNA]</scope>
    <source>
        <strain evidence="5">ULC066bin1</strain>
    </source>
</reference>
<evidence type="ECO:0000259" key="4">
    <source>
        <dbReference type="PROSITE" id="PS50887"/>
    </source>
</evidence>
<dbReference type="FunFam" id="3.30.70.270:FF:000001">
    <property type="entry name" value="Diguanylate cyclase domain protein"/>
    <property type="match status" value="1"/>
</dbReference>
<dbReference type="GO" id="GO:0043709">
    <property type="term" value="P:cell adhesion involved in single-species biofilm formation"/>
    <property type="evidence" value="ECO:0007669"/>
    <property type="project" value="TreeGrafter"/>
</dbReference>
<dbReference type="PROSITE" id="PS50110">
    <property type="entry name" value="RESPONSE_REGULATORY"/>
    <property type="match status" value="1"/>
</dbReference>
<dbReference type="GO" id="GO:1902201">
    <property type="term" value="P:negative regulation of bacterial-type flagellum-dependent cell motility"/>
    <property type="evidence" value="ECO:0007669"/>
    <property type="project" value="TreeGrafter"/>
</dbReference>
<dbReference type="EMBL" id="QBML01000003">
    <property type="protein sequence ID" value="PZO44098.1"/>
    <property type="molecule type" value="Genomic_DNA"/>
</dbReference>
<feature type="coiled-coil region" evidence="2">
    <location>
        <begin position="167"/>
        <end position="201"/>
    </location>
</feature>
<dbReference type="Gene3D" id="3.30.70.270">
    <property type="match status" value="1"/>
</dbReference>
<gene>
    <name evidence="5" type="ORF">DCF19_02500</name>
</gene>
<dbReference type="PANTHER" id="PTHR45138">
    <property type="entry name" value="REGULATORY COMPONENTS OF SENSORY TRANSDUCTION SYSTEM"/>
    <property type="match status" value="1"/>
</dbReference>
<evidence type="ECO:0008006" key="7">
    <source>
        <dbReference type="Google" id="ProtNLM"/>
    </source>
</evidence>
<evidence type="ECO:0000313" key="5">
    <source>
        <dbReference type="EMBL" id="PZO44098.1"/>
    </source>
</evidence>
<feature type="domain" description="GGDEF" evidence="4">
    <location>
        <begin position="229"/>
        <end position="366"/>
    </location>
</feature>
<keyword evidence="1" id="KW-0597">Phosphoprotein</keyword>